<dbReference type="EMBL" id="DSKI01000247">
    <property type="protein sequence ID" value="HEB42973.1"/>
    <property type="molecule type" value="Genomic_DNA"/>
</dbReference>
<evidence type="ECO:0000313" key="1">
    <source>
        <dbReference type="EMBL" id="HEB42973.1"/>
    </source>
</evidence>
<protein>
    <submittedName>
        <fullName evidence="1">Uncharacterized protein</fullName>
    </submittedName>
</protein>
<gene>
    <name evidence="1" type="ORF">ENP70_04570</name>
</gene>
<name>A0A7C1NX58_9HYPH</name>
<reference evidence="1" key="1">
    <citation type="journal article" date="2020" name="mSystems">
        <title>Genome- and Community-Level Interaction Insights into Carbon Utilization and Element Cycling Functions of Hydrothermarchaeota in Hydrothermal Sediment.</title>
        <authorList>
            <person name="Zhou Z."/>
            <person name="Liu Y."/>
            <person name="Xu W."/>
            <person name="Pan J."/>
            <person name="Luo Z.H."/>
            <person name="Li M."/>
        </authorList>
    </citation>
    <scope>NUCLEOTIDE SEQUENCE [LARGE SCALE GENOMIC DNA]</scope>
    <source>
        <strain evidence="1">SpSt-243</strain>
    </source>
</reference>
<comment type="caution">
    <text evidence="1">The sequence shown here is derived from an EMBL/GenBank/DDBJ whole genome shotgun (WGS) entry which is preliminary data.</text>
</comment>
<organism evidence="1">
    <name type="scientific">Agrobacterium albertimagni</name>
    <dbReference type="NCBI Taxonomy" id="147266"/>
    <lineage>
        <taxon>Bacteria</taxon>
        <taxon>Pseudomonadati</taxon>
        <taxon>Pseudomonadota</taxon>
        <taxon>Alphaproteobacteria</taxon>
        <taxon>Hyphomicrobiales</taxon>
        <taxon>Rhizobiaceae</taxon>
        <taxon>Rhizobium/Agrobacterium group</taxon>
        <taxon>Agrobacterium</taxon>
    </lineage>
</organism>
<proteinExistence type="predicted"/>
<dbReference type="AlphaFoldDB" id="A0A7C1NX58"/>
<sequence length="193" mass="20630">MLVCNRAEISVQPTHVVAGEKVKVSWKVEGADVLGLGGSNHKHNELSGSLMVRMTDEITASNAMSTKHDTVTVAVDRGRLVFLGMQGVPARVDQAVRPDVENVFRSRGYEIVALDAGSSGIADYVAKSVRTAPEWRRSSFGTPFGKVDRATVEITITLSLQRIMDGSQLTSATGRGGAAITGFQSLVACQEVR</sequence>
<accession>A0A7C1NX58</accession>